<reference evidence="2" key="1">
    <citation type="submission" date="2021-01" db="EMBL/GenBank/DDBJ databases">
        <title>Diatom-associated Roseobacters Show Island Model of Population Structure.</title>
        <authorList>
            <person name="Qu L."/>
            <person name="Feng X."/>
            <person name="Chen Y."/>
            <person name="Li L."/>
            <person name="Wang X."/>
            <person name="Hu Z."/>
            <person name="Wang H."/>
            <person name="Luo H."/>
        </authorList>
    </citation>
    <scope>NUCLEOTIDE SEQUENCE</scope>
    <source>
        <strain evidence="2">SM26-45</strain>
    </source>
</reference>
<organism evidence="2 3">
    <name type="scientific">Pseudosulfitobacter pseudonitzschiae</name>
    <dbReference type="NCBI Taxonomy" id="1402135"/>
    <lineage>
        <taxon>Bacteria</taxon>
        <taxon>Pseudomonadati</taxon>
        <taxon>Pseudomonadota</taxon>
        <taxon>Alphaproteobacteria</taxon>
        <taxon>Rhodobacterales</taxon>
        <taxon>Roseobacteraceae</taxon>
        <taxon>Pseudosulfitobacter</taxon>
    </lineage>
</organism>
<evidence type="ECO:0000313" key="3">
    <source>
        <dbReference type="Proteomes" id="UP000809337"/>
    </source>
</evidence>
<name>A0A9Q2S1I3_9RHOB</name>
<keyword evidence="1" id="KW-0472">Membrane</keyword>
<protein>
    <submittedName>
        <fullName evidence="2">Uncharacterized protein</fullName>
    </submittedName>
</protein>
<dbReference type="RefSeq" id="WP_231035038.1">
    <property type="nucleotide sequence ID" value="NZ_JAJNGX010000013.1"/>
</dbReference>
<keyword evidence="1" id="KW-0812">Transmembrane</keyword>
<accession>A0A9Q2S1I3</accession>
<dbReference type="AlphaFoldDB" id="A0A9Q2S1I3"/>
<gene>
    <name evidence="2" type="ORF">JQX14_16880</name>
</gene>
<comment type="caution">
    <text evidence="2">The sequence shown here is derived from an EMBL/GenBank/DDBJ whole genome shotgun (WGS) entry which is preliminary data.</text>
</comment>
<dbReference type="Proteomes" id="UP000809337">
    <property type="component" value="Unassembled WGS sequence"/>
</dbReference>
<dbReference type="EMBL" id="JAFBWN010000013">
    <property type="protein sequence ID" value="MBM2356232.1"/>
    <property type="molecule type" value="Genomic_DNA"/>
</dbReference>
<keyword evidence="1" id="KW-1133">Transmembrane helix</keyword>
<proteinExistence type="predicted"/>
<evidence type="ECO:0000256" key="1">
    <source>
        <dbReference type="SAM" id="Phobius"/>
    </source>
</evidence>
<evidence type="ECO:0000313" key="2">
    <source>
        <dbReference type="EMBL" id="MBM2356232.1"/>
    </source>
</evidence>
<feature type="transmembrane region" description="Helical" evidence="1">
    <location>
        <begin position="147"/>
        <end position="166"/>
    </location>
</feature>
<sequence>MDDLDDRDIWMQGADAPAYAAGTVGMRLIPEGAGWAEFQLEIDDMVYLARVSMALGNPRGQIRGFFDALCAGTSARMELCDEPGETVVIAQAADARGRITLECWNHHPTHAPRREVHITCPADELSVSMFRNFDALRKPKPMQAKRPAWVLPVITAVAGLVAGVLLSNGGGWP</sequence>